<accession>A0A6P1ZBL4</accession>
<evidence type="ECO:0000313" key="4">
    <source>
        <dbReference type="Proteomes" id="UP000434052"/>
    </source>
</evidence>
<sequence>MFWNRHRHGKGRRCTVLSSAETAGCPVCGEFQPLSTVGKGCRCRIRRHRAHGAVRQRLMDMGFVPNTEIEVVRVATLGDPMEIRVGDSFVTLRKREADQIEIFAA</sequence>
<reference evidence="3 4" key="1">
    <citation type="submission" date="2018-06" db="EMBL/GenBank/DDBJ databases">
        <title>Complete genome of Desulfovibrio marinus P48SEP.</title>
        <authorList>
            <person name="Crispim J.S."/>
            <person name="Vidigal P.M.P."/>
            <person name="Silva L.C.F."/>
            <person name="Araujo L.C."/>
            <person name="Laguardia C.N."/>
            <person name="Dias R.S."/>
            <person name="Sousa M.P."/>
            <person name="Paula S.O."/>
            <person name="Silva C."/>
        </authorList>
    </citation>
    <scope>NUCLEOTIDE SEQUENCE [LARGE SCALE GENOMIC DNA]</scope>
    <source>
        <strain evidence="3 4">P48SEP</strain>
    </source>
</reference>
<dbReference type="InterPro" id="IPR008988">
    <property type="entry name" value="Transcriptional_repressor_C"/>
</dbReference>
<evidence type="ECO:0000259" key="2">
    <source>
        <dbReference type="SMART" id="SM00899"/>
    </source>
</evidence>
<dbReference type="Proteomes" id="UP000434052">
    <property type="component" value="Unassembled WGS sequence"/>
</dbReference>
<protein>
    <recommendedName>
        <fullName evidence="2">Ferrous iron transporter FeoA-like domain-containing protein</fullName>
    </recommendedName>
</protein>
<dbReference type="PANTHER" id="PTHR42954">
    <property type="entry name" value="FE(2+) TRANSPORT PROTEIN A"/>
    <property type="match status" value="1"/>
</dbReference>
<evidence type="ECO:0000313" key="3">
    <source>
        <dbReference type="EMBL" id="TVM31408.1"/>
    </source>
</evidence>
<comment type="caution">
    <text evidence="3">The sequence shown here is derived from an EMBL/GenBank/DDBJ whole genome shotgun (WGS) entry which is preliminary data.</text>
</comment>
<dbReference type="AlphaFoldDB" id="A0A6P1ZBL4"/>
<dbReference type="PANTHER" id="PTHR42954:SF2">
    <property type="entry name" value="FE(2+) TRANSPORT PROTEIN A"/>
    <property type="match status" value="1"/>
</dbReference>
<dbReference type="Gene3D" id="2.30.30.90">
    <property type="match status" value="1"/>
</dbReference>
<proteinExistence type="predicted"/>
<dbReference type="GO" id="GO:0046914">
    <property type="term" value="F:transition metal ion binding"/>
    <property type="evidence" value="ECO:0007669"/>
    <property type="project" value="InterPro"/>
</dbReference>
<dbReference type="SMART" id="SM00899">
    <property type="entry name" value="FeoA"/>
    <property type="match status" value="1"/>
</dbReference>
<dbReference type="EMBL" id="QMIF01000016">
    <property type="protein sequence ID" value="TVM31408.1"/>
    <property type="molecule type" value="Genomic_DNA"/>
</dbReference>
<dbReference type="Pfam" id="PF04023">
    <property type="entry name" value="FeoA"/>
    <property type="match status" value="1"/>
</dbReference>
<name>A0A6P1ZBL4_9BACT</name>
<evidence type="ECO:0000256" key="1">
    <source>
        <dbReference type="ARBA" id="ARBA00023004"/>
    </source>
</evidence>
<keyword evidence="1" id="KW-0408">Iron</keyword>
<dbReference type="InterPro" id="IPR007167">
    <property type="entry name" value="Fe-transptr_FeoA-like"/>
</dbReference>
<organism evidence="3 4">
    <name type="scientific">Oceanidesulfovibrio marinus</name>
    <dbReference type="NCBI Taxonomy" id="370038"/>
    <lineage>
        <taxon>Bacteria</taxon>
        <taxon>Pseudomonadati</taxon>
        <taxon>Thermodesulfobacteriota</taxon>
        <taxon>Desulfovibrionia</taxon>
        <taxon>Desulfovibrionales</taxon>
        <taxon>Desulfovibrionaceae</taxon>
        <taxon>Oceanidesulfovibrio</taxon>
    </lineage>
</organism>
<feature type="domain" description="Ferrous iron transporter FeoA-like" evidence="2">
    <location>
        <begin position="32"/>
        <end position="104"/>
    </location>
</feature>
<dbReference type="SUPFAM" id="SSF50037">
    <property type="entry name" value="C-terminal domain of transcriptional repressors"/>
    <property type="match status" value="1"/>
</dbReference>
<gene>
    <name evidence="3" type="ORF">DQK91_18610</name>
</gene>
<dbReference type="InterPro" id="IPR038157">
    <property type="entry name" value="FeoA_core_dom"/>
</dbReference>
<dbReference type="OrthoDB" id="9811076at2"/>
<dbReference type="InterPro" id="IPR052713">
    <property type="entry name" value="FeoA"/>
</dbReference>
<dbReference type="RefSeq" id="WP_144306909.1">
    <property type="nucleotide sequence ID" value="NZ_QMIF01000016.1"/>
</dbReference>